<feature type="coiled-coil region" evidence="9">
    <location>
        <begin position="495"/>
        <end position="523"/>
    </location>
</feature>
<reference evidence="12 13" key="1">
    <citation type="journal article" date="2013" name="BMC Genomics">
        <title>Genomics-driven discovery of the pneumocandin biosynthetic gene cluster in the fungus Glarea lozoyensis.</title>
        <authorList>
            <person name="Chen L."/>
            <person name="Yue Q."/>
            <person name="Zhang X."/>
            <person name="Xiang M."/>
            <person name="Wang C."/>
            <person name="Li S."/>
            <person name="Che Y."/>
            <person name="Ortiz-Lopez F.J."/>
            <person name="Bills G.F."/>
            <person name="Liu X."/>
            <person name="An Z."/>
        </authorList>
    </citation>
    <scope>NUCLEOTIDE SEQUENCE [LARGE SCALE GENOMIC DNA]</scope>
    <source>
        <strain evidence="13">ATCC 20868 / MF5171</strain>
    </source>
</reference>
<dbReference type="GO" id="GO:0008270">
    <property type="term" value="F:zinc ion binding"/>
    <property type="evidence" value="ECO:0007669"/>
    <property type="project" value="UniProtKB-KW"/>
</dbReference>
<evidence type="ECO:0000256" key="8">
    <source>
        <dbReference type="ARBA" id="ARBA00022833"/>
    </source>
</evidence>
<feature type="domain" description="RING-type" evidence="11">
    <location>
        <begin position="261"/>
        <end position="460"/>
    </location>
</feature>
<dbReference type="Pfam" id="PF01485">
    <property type="entry name" value="IBR"/>
    <property type="match status" value="1"/>
</dbReference>
<evidence type="ECO:0000256" key="7">
    <source>
        <dbReference type="ARBA" id="ARBA00022786"/>
    </source>
</evidence>
<keyword evidence="6" id="KW-0863">Zinc-finger</keyword>
<keyword evidence="8" id="KW-0862">Zinc</keyword>
<accession>S3DGZ6</accession>
<dbReference type="HOGENOM" id="CLU_008347_0_0_1"/>
<keyword evidence="7" id="KW-0833">Ubl conjugation pathway</keyword>
<keyword evidence="4" id="KW-0479">Metal-binding</keyword>
<feature type="region of interest" description="Disordered" evidence="10">
    <location>
        <begin position="138"/>
        <end position="215"/>
    </location>
</feature>
<evidence type="ECO:0000256" key="3">
    <source>
        <dbReference type="ARBA" id="ARBA00022679"/>
    </source>
</evidence>
<dbReference type="EMBL" id="KE145353">
    <property type="protein sequence ID" value="EPE36409.1"/>
    <property type="molecule type" value="Genomic_DNA"/>
</dbReference>
<dbReference type="EC" id="2.3.2.31" evidence="2"/>
<dbReference type="SUPFAM" id="SSF57850">
    <property type="entry name" value="RING/U-box"/>
    <property type="match status" value="1"/>
</dbReference>
<evidence type="ECO:0000256" key="1">
    <source>
        <dbReference type="ARBA" id="ARBA00001798"/>
    </source>
</evidence>
<dbReference type="InterPro" id="IPR002867">
    <property type="entry name" value="IBR_dom"/>
</dbReference>
<dbReference type="Proteomes" id="UP000016922">
    <property type="component" value="Unassembled WGS sequence"/>
</dbReference>
<dbReference type="InterPro" id="IPR031127">
    <property type="entry name" value="E3_UB_ligase_RBR"/>
</dbReference>
<keyword evidence="3" id="KW-0808">Transferase</keyword>
<dbReference type="OrthoDB" id="9977870at2759"/>
<comment type="catalytic activity">
    <reaction evidence="1">
        <text>[E2 ubiquitin-conjugating enzyme]-S-ubiquitinyl-L-cysteine + [acceptor protein]-L-lysine = [E2 ubiquitin-conjugating enzyme]-L-cysteine + [acceptor protein]-N(6)-ubiquitinyl-L-lysine.</text>
        <dbReference type="EC" id="2.3.2.31"/>
    </reaction>
</comment>
<keyword evidence="9" id="KW-0175">Coiled coil</keyword>
<evidence type="ECO:0000256" key="9">
    <source>
        <dbReference type="SAM" id="Coils"/>
    </source>
</evidence>
<dbReference type="AlphaFoldDB" id="S3DGZ6"/>
<protein>
    <recommendedName>
        <fullName evidence="2">RBR-type E3 ubiquitin transferase</fullName>
        <ecNumber evidence="2">2.3.2.31</ecNumber>
    </recommendedName>
</protein>
<dbReference type="CDD" id="cd22584">
    <property type="entry name" value="Rcat_RBR_unk"/>
    <property type="match status" value="1"/>
</dbReference>
<name>S3DGZ6_GLAL2</name>
<dbReference type="KEGG" id="glz:GLAREA_05747"/>
<feature type="compositionally biased region" description="Polar residues" evidence="10">
    <location>
        <begin position="180"/>
        <end position="193"/>
    </location>
</feature>
<keyword evidence="13" id="KW-1185">Reference proteome</keyword>
<evidence type="ECO:0000256" key="5">
    <source>
        <dbReference type="ARBA" id="ARBA00022737"/>
    </source>
</evidence>
<dbReference type="Gene3D" id="1.20.120.1750">
    <property type="match status" value="1"/>
</dbReference>
<dbReference type="CDD" id="cd20335">
    <property type="entry name" value="BRcat_RBR"/>
    <property type="match status" value="1"/>
</dbReference>
<proteinExistence type="predicted"/>
<dbReference type="SMART" id="SM00647">
    <property type="entry name" value="IBR"/>
    <property type="match status" value="1"/>
</dbReference>
<gene>
    <name evidence="12" type="ORF">GLAREA_05747</name>
</gene>
<evidence type="ECO:0000313" key="13">
    <source>
        <dbReference type="Proteomes" id="UP000016922"/>
    </source>
</evidence>
<evidence type="ECO:0000259" key="11">
    <source>
        <dbReference type="PROSITE" id="PS51873"/>
    </source>
</evidence>
<evidence type="ECO:0000256" key="2">
    <source>
        <dbReference type="ARBA" id="ARBA00012251"/>
    </source>
</evidence>
<dbReference type="InterPro" id="IPR044066">
    <property type="entry name" value="TRIAD_supradom"/>
</dbReference>
<evidence type="ECO:0000313" key="12">
    <source>
        <dbReference type="EMBL" id="EPE36409.1"/>
    </source>
</evidence>
<sequence length="736" mass="84232">MATVSSMPGSWSWDAVAAIESVHENYRPVSTTRSINFSKKLLPVPDAATSWTLASSSNSNEEQLFSLKRNSRTRSTNHLAFKSMTANMSDTTDVDWKRYDPPAELLNHPDNTSEEIQGLLQSSIDALQARHLEESRELEAAARASKPLGRSRRVSGRPRAESTLGAGLDQLAYSEEERTSMGSASSVHSNDSGYGSRRDSKGNSTGSSPREDKSFLSGLASKFKHRKESRSPLRRLGEMTSVLTLSKTNTNEGFDAADTSLTNECVSCLDDFPQVKMVKLTCHSYCGDCFQRLIKNAMEAEAQWPVKCCLNPIPYATIRPHLDTKTTQAYQIRLDEWSIPAGDRVYCSSPTCSTFIPSRDHITNKNIATCHKCRQSTCVICRGAAHRNTECQQDPAVIATNRLAELEGWKRCYSCQALVEHNTGCRHMTCRCKAQFCYICSARWRTCECTDAELTVLQTEATRRRMQEASRVARNREFEEEERRNVQLVEEFIARENAAAEAKRTEEEKVRRLEEEARRASLRDQFQDLAVELEDLHVYQRIQIQSRQQYEAKVLDKQFSAQLTSLKSTQSAESAKLDSETSAKLQELETQFMAEYTSRVIEENRAEAELIMELQERSQGQKGMEYTIRKSRGELRREQEDKHQVWDLERRDKTRYLEERVEWWKDDVAKKHKNEKKQLEERWELEKVEVENKVDATQRWVEEVIAERRGRLRDLEAEVLGDAQIRIIGPQSTSRN</sequence>
<keyword evidence="5" id="KW-0677">Repeat</keyword>
<dbReference type="PANTHER" id="PTHR11685">
    <property type="entry name" value="RBR FAMILY RING FINGER AND IBR DOMAIN-CONTAINING"/>
    <property type="match status" value="1"/>
</dbReference>
<dbReference type="PROSITE" id="PS51873">
    <property type="entry name" value="TRIAD"/>
    <property type="match status" value="1"/>
</dbReference>
<dbReference type="eggNOG" id="KOG1812">
    <property type="taxonomic scope" value="Eukaryota"/>
</dbReference>
<dbReference type="OMA" id="FIAERHE"/>
<dbReference type="RefSeq" id="XP_008077227.1">
    <property type="nucleotide sequence ID" value="XM_008079036.1"/>
</dbReference>
<dbReference type="GO" id="GO:0016567">
    <property type="term" value="P:protein ubiquitination"/>
    <property type="evidence" value="ECO:0007669"/>
    <property type="project" value="InterPro"/>
</dbReference>
<dbReference type="GO" id="GO:0061630">
    <property type="term" value="F:ubiquitin protein ligase activity"/>
    <property type="evidence" value="ECO:0007669"/>
    <property type="project" value="UniProtKB-EC"/>
</dbReference>
<evidence type="ECO:0000256" key="6">
    <source>
        <dbReference type="ARBA" id="ARBA00022771"/>
    </source>
</evidence>
<dbReference type="GeneID" id="19464801"/>
<evidence type="ECO:0000256" key="10">
    <source>
        <dbReference type="SAM" id="MobiDB-lite"/>
    </source>
</evidence>
<evidence type="ECO:0000256" key="4">
    <source>
        <dbReference type="ARBA" id="ARBA00022723"/>
    </source>
</evidence>
<organism evidence="12 13">
    <name type="scientific">Glarea lozoyensis (strain ATCC 20868 / MF5171)</name>
    <dbReference type="NCBI Taxonomy" id="1116229"/>
    <lineage>
        <taxon>Eukaryota</taxon>
        <taxon>Fungi</taxon>
        <taxon>Dikarya</taxon>
        <taxon>Ascomycota</taxon>
        <taxon>Pezizomycotina</taxon>
        <taxon>Leotiomycetes</taxon>
        <taxon>Helotiales</taxon>
        <taxon>Helotiaceae</taxon>
        <taxon>Glarea</taxon>
    </lineage>
</organism>